<dbReference type="EMBL" id="JACBYR010000004">
    <property type="protein sequence ID" value="NYE86094.1"/>
    <property type="molecule type" value="Genomic_DNA"/>
</dbReference>
<evidence type="ECO:0000256" key="4">
    <source>
        <dbReference type="ARBA" id="ARBA00023136"/>
    </source>
</evidence>
<comment type="caution">
    <text evidence="7">The sequence shown here is derived from an EMBL/GenBank/DDBJ whole genome shotgun (WGS) entry which is preliminary data.</text>
</comment>
<dbReference type="PANTHER" id="PTHR30386">
    <property type="entry name" value="MEMBRANE FUSION SUBUNIT OF EMRAB-TOLC MULTIDRUG EFFLUX PUMP"/>
    <property type="match status" value="1"/>
</dbReference>
<name>A0A7Y9IZU1_9BURK</name>
<keyword evidence="3 6" id="KW-1133">Transmembrane helix</keyword>
<keyword evidence="2 6" id="KW-0812">Transmembrane</keyword>
<evidence type="ECO:0000313" key="7">
    <source>
        <dbReference type="EMBL" id="NYE86094.1"/>
    </source>
</evidence>
<keyword evidence="5" id="KW-0175">Coiled coil</keyword>
<dbReference type="RefSeq" id="WP_179590855.1">
    <property type="nucleotide sequence ID" value="NZ_JACBYR010000004.1"/>
</dbReference>
<keyword evidence="4 6" id="KW-0472">Membrane</keyword>
<evidence type="ECO:0000256" key="5">
    <source>
        <dbReference type="SAM" id="Coils"/>
    </source>
</evidence>
<comment type="subcellular location">
    <subcellularLocation>
        <location evidence="1">Membrane</location>
        <topology evidence="1">Single-pass membrane protein</topology>
    </subcellularLocation>
</comment>
<evidence type="ECO:0000256" key="1">
    <source>
        <dbReference type="ARBA" id="ARBA00004167"/>
    </source>
</evidence>
<dbReference type="GO" id="GO:0016020">
    <property type="term" value="C:membrane"/>
    <property type="evidence" value="ECO:0007669"/>
    <property type="project" value="UniProtKB-SubCell"/>
</dbReference>
<proteinExistence type="predicted"/>
<organism evidence="7 8">
    <name type="scientific">Pigmentiphaga litoralis</name>
    <dbReference type="NCBI Taxonomy" id="516702"/>
    <lineage>
        <taxon>Bacteria</taxon>
        <taxon>Pseudomonadati</taxon>
        <taxon>Pseudomonadota</taxon>
        <taxon>Betaproteobacteria</taxon>
        <taxon>Burkholderiales</taxon>
        <taxon>Alcaligenaceae</taxon>
        <taxon>Pigmentiphaga</taxon>
    </lineage>
</organism>
<dbReference type="NCBIfam" id="TIGR03794">
    <property type="entry name" value="NHLM_micro_HlyD"/>
    <property type="match status" value="1"/>
</dbReference>
<dbReference type="AlphaFoldDB" id="A0A7Y9IZU1"/>
<accession>A0A7Y9IZU1</accession>
<dbReference type="InterPro" id="IPR022275">
    <property type="entry name" value="NHPM_bacteriocin_SS_HylD"/>
</dbReference>
<feature type="transmembrane region" description="Helical" evidence="6">
    <location>
        <begin position="33"/>
        <end position="53"/>
    </location>
</feature>
<evidence type="ECO:0000256" key="6">
    <source>
        <dbReference type="SAM" id="Phobius"/>
    </source>
</evidence>
<evidence type="ECO:0000256" key="2">
    <source>
        <dbReference type="ARBA" id="ARBA00022692"/>
    </source>
</evidence>
<reference evidence="7 8" key="1">
    <citation type="submission" date="2020-07" db="EMBL/GenBank/DDBJ databases">
        <title>Genomic Encyclopedia of Type Strains, Phase IV (KMG-V): Genome sequencing to study the core and pangenomes of soil and plant-associated prokaryotes.</title>
        <authorList>
            <person name="Whitman W."/>
        </authorList>
    </citation>
    <scope>NUCLEOTIDE SEQUENCE [LARGE SCALE GENOMIC DNA]</scope>
    <source>
        <strain evidence="7 8">SAS40</strain>
    </source>
</reference>
<dbReference type="PANTHER" id="PTHR30386:SF26">
    <property type="entry name" value="TRANSPORT PROTEIN COMB"/>
    <property type="match status" value="1"/>
</dbReference>
<evidence type="ECO:0000313" key="8">
    <source>
        <dbReference type="Proteomes" id="UP000542125"/>
    </source>
</evidence>
<evidence type="ECO:0000256" key="3">
    <source>
        <dbReference type="ARBA" id="ARBA00022989"/>
    </source>
</evidence>
<keyword evidence="8" id="KW-1185">Reference proteome</keyword>
<dbReference type="InterPro" id="IPR050739">
    <property type="entry name" value="MFP"/>
</dbReference>
<feature type="coiled-coil region" evidence="5">
    <location>
        <begin position="193"/>
        <end position="229"/>
    </location>
</feature>
<sequence>MTQRESLFRAAAANAVIENTAFDDSLRIMRPRLWVAGAVLALLVAGALAWSFFFTIPVAVSGQGILLAPGGVTDIFSEANGRLQAITAKPGDVVKVGDLIARVEQPEVRLKLTLAQGELQDAEKLRRQVIDLQGRDTGARGGFESARLVSLNGRIDALRKREAVLRERADVMGGLVTKGFVTRDHALSASQDLLTLTSQIADAEDERNKMQAEAEVRRSADQRALLEADQKVTNASRGVQALREQLTRMDAVLSPFAGKVIATKANVGQIVQPGTPILTLERQGAARAGVPMVVVYVTAADGKKIKVGMPAEVSPSTSRREEEGFMRGRVVRVADVPASSASMARVLQNDRLVETFMSGLRTPFEVEVELETEPGDPTTPVWSSQRARALKVDSGTLADIRFTVRSMPLIAVAIPALQDRGQAAQP</sequence>
<gene>
    <name evidence="7" type="ORF">FHW18_005420</name>
</gene>
<dbReference type="Proteomes" id="UP000542125">
    <property type="component" value="Unassembled WGS sequence"/>
</dbReference>
<dbReference type="Gene3D" id="2.40.50.100">
    <property type="match status" value="1"/>
</dbReference>
<protein>
    <submittedName>
        <fullName evidence="7">HlyD family secretion protein</fullName>
    </submittedName>
</protein>